<evidence type="ECO:0000259" key="5">
    <source>
        <dbReference type="SMART" id="SM00382"/>
    </source>
</evidence>
<proteinExistence type="inferred from homology"/>
<dbReference type="InterPro" id="IPR003593">
    <property type="entry name" value="AAA+_ATPase"/>
</dbReference>
<dbReference type="PROSITE" id="PS00674">
    <property type="entry name" value="AAA"/>
    <property type="match status" value="1"/>
</dbReference>
<feature type="domain" description="AAA+ ATPase" evidence="5">
    <location>
        <begin position="44"/>
        <end position="168"/>
    </location>
</feature>
<evidence type="ECO:0000256" key="1">
    <source>
        <dbReference type="ARBA" id="ARBA00022741"/>
    </source>
</evidence>
<dbReference type="GO" id="GO:0005737">
    <property type="term" value="C:cytoplasm"/>
    <property type="evidence" value="ECO:0007669"/>
    <property type="project" value="TreeGrafter"/>
</dbReference>
<accession>A0A507EFS7</accession>
<evidence type="ECO:0000313" key="6">
    <source>
        <dbReference type="EMBL" id="TPX62096.1"/>
    </source>
</evidence>
<comment type="caution">
    <text evidence="6">The sequence shown here is derived from an EMBL/GenBank/DDBJ whole genome shotgun (WGS) entry which is preliminary data.</text>
</comment>
<dbReference type="Gene3D" id="1.10.8.60">
    <property type="match status" value="2"/>
</dbReference>
<dbReference type="InterPro" id="IPR027417">
    <property type="entry name" value="P-loop_NTPase"/>
</dbReference>
<dbReference type="STRING" id="109895.A0A507EFS7"/>
<dbReference type="Gene3D" id="3.40.50.300">
    <property type="entry name" value="P-loop containing nucleotide triphosphate hydrolases"/>
    <property type="match status" value="2"/>
</dbReference>
<organism evidence="6 7">
    <name type="scientific">Powellomyces hirtus</name>
    <dbReference type="NCBI Taxonomy" id="109895"/>
    <lineage>
        <taxon>Eukaryota</taxon>
        <taxon>Fungi</taxon>
        <taxon>Fungi incertae sedis</taxon>
        <taxon>Chytridiomycota</taxon>
        <taxon>Chytridiomycota incertae sedis</taxon>
        <taxon>Chytridiomycetes</taxon>
        <taxon>Spizellomycetales</taxon>
        <taxon>Powellomycetaceae</taxon>
        <taxon>Powellomyces</taxon>
    </lineage>
</organism>
<evidence type="ECO:0000256" key="2">
    <source>
        <dbReference type="ARBA" id="ARBA00022840"/>
    </source>
</evidence>
<keyword evidence="2 4" id="KW-0067">ATP-binding</keyword>
<keyword evidence="1 4" id="KW-0547">Nucleotide-binding</keyword>
<dbReference type="AlphaFoldDB" id="A0A507EFS7"/>
<dbReference type="InterPro" id="IPR041569">
    <property type="entry name" value="AAA_lid_3"/>
</dbReference>
<dbReference type="GO" id="GO:0016887">
    <property type="term" value="F:ATP hydrolysis activity"/>
    <property type="evidence" value="ECO:0007669"/>
    <property type="project" value="InterPro"/>
</dbReference>
<dbReference type="InterPro" id="IPR003959">
    <property type="entry name" value="ATPase_AAA_core"/>
</dbReference>
<sequence length="511" mass="56494">MAVAGSNMEFPVEACGLAGERLKRAFESAFLDYNALKRLPIELSQSLILSGKGTLIVELCRQFALKPVIIDSARLSTEFPAQPSRGLYVLIKSCLDCEAAVVLFHNIHNLFPAKGTDDEIYHELTTALDLIKRSGSRILVLATTSRIADIHPAVLKYFENKIMLELPTPSQRAQLLQWLIMSRDGTLPIDVNPIAQRCHAYTMADLSALCRTAQSHARARRSRNVAGEDHAAQLTYSDFMASYSSIRVSAAHHNHDVTRMEMVRWADIGGHRLVKELLHESVVWFYRNAEAFQRLGIRPSKGVLLYGPPGTGKTLLGKAVATESGANFLSISIADLIKGEVGESEKAIAKTFETARRCSPCVVFMDELEALFSRHDQMGDVGKKLFSQLIIEIDALDWTTSQVVLLCATNHPQCLDPSLLRPGRIDRLVAVRPPSKSERIAILKTISSQVTLHSDVQFEEIALRTRGKTGADLKELLRRASLAALSRSGFDAKPSVQMCDFSQALESPQFT</sequence>
<reference evidence="6 7" key="1">
    <citation type="journal article" date="2019" name="Sci. Rep.">
        <title>Comparative genomics of chytrid fungi reveal insights into the obligate biotrophic and pathogenic lifestyle of Synchytrium endobioticum.</title>
        <authorList>
            <person name="van de Vossenberg B.T.L.H."/>
            <person name="Warris S."/>
            <person name="Nguyen H.D.T."/>
            <person name="van Gent-Pelzer M.P.E."/>
            <person name="Joly D.L."/>
            <person name="van de Geest H.C."/>
            <person name="Bonants P.J.M."/>
            <person name="Smith D.S."/>
            <person name="Levesque C.A."/>
            <person name="van der Lee T.A.J."/>
        </authorList>
    </citation>
    <scope>NUCLEOTIDE SEQUENCE [LARGE SCALE GENOMIC DNA]</scope>
    <source>
        <strain evidence="6 7">CBS 809.83</strain>
    </source>
</reference>
<dbReference type="GO" id="GO:0005524">
    <property type="term" value="F:ATP binding"/>
    <property type="evidence" value="ECO:0007669"/>
    <property type="project" value="UniProtKB-KW"/>
</dbReference>
<dbReference type="FunFam" id="3.40.50.300:FF:001025">
    <property type="entry name" value="ATPase family, AAA domain-containing 2B"/>
    <property type="match status" value="1"/>
</dbReference>
<evidence type="ECO:0000256" key="3">
    <source>
        <dbReference type="ARBA" id="ARBA00023054"/>
    </source>
</evidence>
<evidence type="ECO:0000256" key="4">
    <source>
        <dbReference type="RuleBase" id="RU003651"/>
    </source>
</evidence>
<comment type="similarity">
    <text evidence="4">Belongs to the AAA ATPase family.</text>
</comment>
<dbReference type="Pfam" id="PF17862">
    <property type="entry name" value="AAA_lid_3"/>
    <property type="match status" value="1"/>
</dbReference>
<dbReference type="Pfam" id="PF00004">
    <property type="entry name" value="AAA"/>
    <property type="match status" value="2"/>
</dbReference>
<evidence type="ECO:0000313" key="7">
    <source>
        <dbReference type="Proteomes" id="UP000318582"/>
    </source>
</evidence>
<dbReference type="EMBL" id="QEAQ01000004">
    <property type="protein sequence ID" value="TPX62096.1"/>
    <property type="molecule type" value="Genomic_DNA"/>
</dbReference>
<keyword evidence="3" id="KW-0175">Coiled coil</keyword>
<keyword evidence="7" id="KW-1185">Reference proteome</keyword>
<dbReference type="PANTHER" id="PTHR23077">
    <property type="entry name" value="AAA-FAMILY ATPASE"/>
    <property type="match status" value="1"/>
</dbReference>
<dbReference type="SUPFAM" id="SSF52540">
    <property type="entry name" value="P-loop containing nucleoside triphosphate hydrolases"/>
    <property type="match status" value="2"/>
</dbReference>
<protein>
    <recommendedName>
        <fullName evidence="5">AAA+ ATPase domain-containing protein</fullName>
    </recommendedName>
</protein>
<dbReference type="Proteomes" id="UP000318582">
    <property type="component" value="Unassembled WGS sequence"/>
</dbReference>
<gene>
    <name evidence="6" type="ORF">PhCBS80983_g00716</name>
</gene>
<feature type="domain" description="AAA+ ATPase" evidence="5">
    <location>
        <begin position="299"/>
        <end position="435"/>
    </location>
</feature>
<dbReference type="InterPro" id="IPR050168">
    <property type="entry name" value="AAA_ATPase_domain"/>
</dbReference>
<dbReference type="PANTHER" id="PTHR23077:SF27">
    <property type="entry name" value="ATPASE FAMILY GENE 2 PROTEIN HOMOLOG A"/>
    <property type="match status" value="1"/>
</dbReference>
<dbReference type="SMART" id="SM00382">
    <property type="entry name" value="AAA"/>
    <property type="match status" value="2"/>
</dbReference>
<name>A0A507EFS7_9FUNG</name>
<dbReference type="InterPro" id="IPR003960">
    <property type="entry name" value="ATPase_AAA_CS"/>
</dbReference>